<proteinExistence type="predicted"/>
<dbReference type="OrthoDB" id="194358at2759"/>
<name>A0A813M235_9BILA</name>
<dbReference type="Gene3D" id="1.25.40.20">
    <property type="entry name" value="Ankyrin repeat-containing domain"/>
    <property type="match status" value="3"/>
</dbReference>
<feature type="repeat" description="ANK" evidence="3">
    <location>
        <begin position="255"/>
        <end position="287"/>
    </location>
</feature>
<dbReference type="PANTHER" id="PTHR24198:SF165">
    <property type="entry name" value="ANKYRIN REPEAT-CONTAINING PROTEIN-RELATED"/>
    <property type="match status" value="1"/>
</dbReference>
<evidence type="ECO:0000256" key="1">
    <source>
        <dbReference type="ARBA" id="ARBA00022737"/>
    </source>
</evidence>
<dbReference type="EMBL" id="CAJNOC010000100">
    <property type="protein sequence ID" value="CAF0714986.1"/>
    <property type="molecule type" value="Genomic_DNA"/>
</dbReference>
<comment type="caution">
    <text evidence="4">The sequence shown here is derived from an EMBL/GenBank/DDBJ whole genome shotgun (WGS) entry which is preliminary data.</text>
</comment>
<evidence type="ECO:0000313" key="5">
    <source>
        <dbReference type="Proteomes" id="UP000663879"/>
    </source>
</evidence>
<evidence type="ECO:0000256" key="3">
    <source>
        <dbReference type="PROSITE-ProRule" id="PRU00023"/>
    </source>
</evidence>
<dbReference type="InterPro" id="IPR036770">
    <property type="entry name" value="Ankyrin_rpt-contain_sf"/>
</dbReference>
<protein>
    <submittedName>
        <fullName evidence="4">Uncharacterized protein</fullName>
    </submittedName>
</protein>
<gene>
    <name evidence="4" type="ORF">OXX778_LOCUS1533</name>
</gene>
<reference evidence="4" key="1">
    <citation type="submission" date="2021-02" db="EMBL/GenBank/DDBJ databases">
        <authorList>
            <person name="Nowell W R."/>
        </authorList>
    </citation>
    <scope>NUCLEOTIDE SEQUENCE</scope>
    <source>
        <strain evidence="4">Ploen Becks lab</strain>
    </source>
</reference>
<evidence type="ECO:0000256" key="2">
    <source>
        <dbReference type="ARBA" id="ARBA00023043"/>
    </source>
</evidence>
<keyword evidence="2 3" id="KW-0040">ANK repeat</keyword>
<keyword evidence="1" id="KW-0677">Repeat</keyword>
<dbReference type="PANTHER" id="PTHR24198">
    <property type="entry name" value="ANKYRIN REPEAT AND PROTEIN KINASE DOMAIN-CONTAINING PROTEIN"/>
    <property type="match status" value="1"/>
</dbReference>
<dbReference type="InterPro" id="IPR002110">
    <property type="entry name" value="Ankyrin_rpt"/>
</dbReference>
<dbReference type="Pfam" id="PF12796">
    <property type="entry name" value="Ank_2"/>
    <property type="match status" value="3"/>
</dbReference>
<organism evidence="4 5">
    <name type="scientific">Brachionus calyciflorus</name>
    <dbReference type="NCBI Taxonomy" id="104777"/>
    <lineage>
        <taxon>Eukaryota</taxon>
        <taxon>Metazoa</taxon>
        <taxon>Spiralia</taxon>
        <taxon>Gnathifera</taxon>
        <taxon>Rotifera</taxon>
        <taxon>Eurotatoria</taxon>
        <taxon>Monogononta</taxon>
        <taxon>Pseudotrocha</taxon>
        <taxon>Ploima</taxon>
        <taxon>Brachionidae</taxon>
        <taxon>Brachionus</taxon>
    </lineage>
</organism>
<sequence>MAENTLESVTNMDDCEYEKSEESKMWILLLKNAYLEKNFTLADEIIEDMVSKSLVKGLIKLHTACGYGLVELVEKYLKIDRMDPNATCSFNDLANITPLHFCAGIGPDSITEERYKCIELLVQYGGLINTLTSRNDSALHWATKLGDLKTCETLIKCGADFNLLNSDNCTCAHGAAFYKNVPILQLLLDNKIDVNIKDISGKNILHLLCKDSYDDTYSLVNDTEEKSQNKNKEFINLINRLLIDFQMDPNEKDSSDFTPLMYACEHENLDLIQILIDYKANINIINSEGITCMLLAIINSCPKVVKFLLSNGFDLNIKHVNCSYITDASYLSDKEILLSLLEAGCDVNETKEDESGVILNPLWAACERSNFPIVEILLQKGANTLIRPDLNMTALHCAAMAQYENLQIVKLLVEYKCPINLKSIQAEETPLFLACNSGYTEIVEFLISLGVDVNDCSPKARTCFQQAVFRGHKDIIMFLLNKGYILTEDDKNDLNLLIMDLYQEGDVDCLNILLSKDLTSKENILKCIKNVHTWSSSENDESTSQLDDASVVATVATLNDLKLDLSQSYPITIEELDAFLSKKPELKIDSSDNE</sequence>
<dbReference type="SUPFAM" id="SSF48403">
    <property type="entry name" value="Ankyrin repeat"/>
    <property type="match status" value="1"/>
</dbReference>
<dbReference type="Pfam" id="PF00023">
    <property type="entry name" value="Ank"/>
    <property type="match status" value="1"/>
</dbReference>
<keyword evidence="5" id="KW-1185">Reference proteome</keyword>
<dbReference type="Proteomes" id="UP000663879">
    <property type="component" value="Unassembled WGS sequence"/>
</dbReference>
<evidence type="ECO:0000313" key="4">
    <source>
        <dbReference type="EMBL" id="CAF0714986.1"/>
    </source>
</evidence>
<dbReference type="AlphaFoldDB" id="A0A813M235"/>
<dbReference type="PROSITE" id="PS50297">
    <property type="entry name" value="ANK_REP_REGION"/>
    <property type="match status" value="3"/>
</dbReference>
<dbReference type="SMART" id="SM00248">
    <property type="entry name" value="ANK"/>
    <property type="match status" value="12"/>
</dbReference>
<accession>A0A813M235</accession>
<dbReference type="PROSITE" id="PS50088">
    <property type="entry name" value="ANK_REPEAT"/>
    <property type="match status" value="4"/>
</dbReference>
<feature type="repeat" description="ANK" evidence="3">
    <location>
        <begin position="288"/>
        <end position="320"/>
    </location>
</feature>
<feature type="repeat" description="ANK" evidence="3">
    <location>
        <begin position="426"/>
        <end position="458"/>
    </location>
</feature>
<feature type="repeat" description="ANK" evidence="3">
    <location>
        <begin position="134"/>
        <end position="166"/>
    </location>
</feature>